<dbReference type="Proteomes" id="UP000198618">
    <property type="component" value="Unassembled WGS sequence"/>
</dbReference>
<dbReference type="OrthoDB" id="2885291at2"/>
<protein>
    <recommendedName>
        <fullName evidence="3">DUF4926 domain-containing protein</fullName>
    </recommendedName>
</protein>
<dbReference type="EMBL" id="FOHE01000007">
    <property type="protein sequence ID" value="SET23085.1"/>
    <property type="molecule type" value="Genomic_DNA"/>
</dbReference>
<dbReference type="STRING" id="930131.SAMN05216389_10775"/>
<keyword evidence="2" id="KW-1185">Reference proteome</keyword>
<evidence type="ECO:0000313" key="2">
    <source>
        <dbReference type="Proteomes" id="UP000198618"/>
    </source>
</evidence>
<accession>A0A1I0CUV9</accession>
<evidence type="ECO:0000313" key="1">
    <source>
        <dbReference type="EMBL" id="SET23085.1"/>
    </source>
</evidence>
<proteinExistence type="predicted"/>
<organism evidence="1 2">
    <name type="scientific">Oceanobacillus limi</name>
    <dbReference type="NCBI Taxonomy" id="930131"/>
    <lineage>
        <taxon>Bacteria</taxon>
        <taxon>Bacillati</taxon>
        <taxon>Bacillota</taxon>
        <taxon>Bacilli</taxon>
        <taxon>Bacillales</taxon>
        <taxon>Bacillaceae</taxon>
        <taxon>Oceanobacillus</taxon>
    </lineage>
</organism>
<name>A0A1I0CUV9_9BACI</name>
<gene>
    <name evidence="1" type="ORF">SAMN05216389_10775</name>
</gene>
<sequence length="69" mass="7717">MNNPLCKLLEQVPEGTRVKELMMNGEDVSGVETFVEYDSVTGLAIFKNDSNSTFVAVAERIDMIEFITE</sequence>
<dbReference type="RefSeq" id="WP_090869160.1">
    <property type="nucleotide sequence ID" value="NZ_FOHE01000007.1"/>
</dbReference>
<dbReference type="AlphaFoldDB" id="A0A1I0CUV9"/>
<evidence type="ECO:0008006" key="3">
    <source>
        <dbReference type="Google" id="ProtNLM"/>
    </source>
</evidence>
<reference evidence="1 2" key="1">
    <citation type="submission" date="2016-10" db="EMBL/GenBank/DDBJ databases">
        <authorList>
            <person name="de Groot N.N."/>
        </authorList>
    </citation>
    <scope>NUCLEOTIDE SEQUENCE [LARGE SCALE GENOMIC DNA]</scope>
    <source>
        <strain evidence="1 2">IBRC-M 10780</strain>
    </source>
</reference>